<dbReference type="SUPFAM" id="SSF55008">
    <property type="entry name" value="HMA, heavy metal-associated domain"/>
    <property type="match status" value="1"/>
</dbReference>
<dbReference type="Gene3D" id="2.60.40.200">
    <property type="entry name" value="Superoxide dismutase, copper/zinc binding domain"/>
    <property type="match status" value="1"/>
</dbReference>
<dbReference type="Pfam" id="PF00403">
    <property type="entry name" value="HMA"/>
    <property type="match status" value="1"/>
</dbReference>
<dbReference type="CDD" id="cd00371">
    <property type="entry name" value="HMA"/>
    <property type="match status" value="1"/>
</dbReference>
<comment type="caution">
    <text evidence="5">The sequence shown here is derived from an EMBL/GenBank/DDBJ whole genome shotgun (WGS) entry which is preliminary data.</text>
</comment>
<accession>A0A0J9XBB3</accession>
<evidence type="ECO:0000256" key="1">
    <source>
        <dbReference type="ARBA" id="ARBA00001973"/>
    </source>
</evidence>
<dbReference type="STRING" id="1173061.A0A0J9XBB3"/>
<dbReference type="SUPFAM" id="SSF49329">
    <property type="entry name" value="Cu,Zn superoxide dismutase-like"/>
    <property type="match status" value="1"/>
</dbReference>
<dbReference type="InterPro" id="IPR006121">
    <property type="entry name" value="HMA_dom"/>
</dbReference>
<dbReference type="GO" id="GO:0046872">
    <property type="term" value="F:metal ion binding"/>
    <property type="evidence" value="ECO:0007669"/>
    <property type="project" value="InterPro"/>
</dbReference>
<dbReference type="InterPro" id="IPR036163">
    <property type="entry name" value="HMA_dom_sf"/>
</dbReference>
<organism evidence="5 6">
    <name type="scientific">Geotrichum candidum</name>
    <name type="common">Oospora lactis</name>
    <name type="synonym">Dipodascus geotrichum</name>
    <dbReference type="NCBI Taxonomy" id="1173061"/>
    <lineage>
        <taxon>Eukaryota</taxon>
        <taxon>Fungi</taxon>
        <taxon>Dikarya</taxon>
        <taxon>Ascomycota</taxon>
        <taxon>Saccharomycotina</taxon>
        <taxon>Dipodascomycetes</taxon>
        <taxon>Dipodascales</taxon>
        <taxon>Dipodascaceae</taxon>
        <taxon>Geotrichum</taxon>
    </lineage>
</organism>
<dbReference type="GO" id="GO:0006801">
    <property type="term" value="P:superoxide metabolic process"/>
    <property type="evidence" value="ECO:0007669"/>
    <property type="project" value="InterPro"/>
</dbReference>
<dbReference type="EMBL" id="CCBN010000007">
    <property type="protein sequence ID" value="CDO54480.1"/>
    <property type="molecule type" value="Genomic_DNA"/>
</dbReference>
<reference evidence="5" key="1">
    <citation type="submission" date="2014-03" db="EMBL/GenBank/DDBJ databases">
        <authorList>
            <person name="Casaregola S."/>
        </authorList>
    </citation>
    <scope>NUCLEOTIDE SEQUENCE [LARGE SCALE GENOMIC DNA]</scope>
    <source>
        <strain evidence="5">CLIB 918</strain>
    </source>
</reference>
<dbReference type="Proteomes" id="UP000242525">
    <property type="component" value="Unassembled WGS sequence"/>
</dbReference>
<feature type="domain" description="HMA" evidence="4">
    <location>
        <begin position="7"/>
        <end position="71"/>
    </location>
</feature>
<proteinExistence type="inferred from homology"/>
<protein>
    <recommendedName>
        <fullName evidence="3">Superoxide dismutase 1 copper chaperone</fullName>
    </recommendedName>
</protein>
<dbReference type="AlphaFoldDB" id="A0A0J9XBB3"/>
<dbReference type="PROSITE" id="PS50846">
    <property type="entry name" value="HMA_2"/>
    <property type="match status" value="1"/>
</dbReference>
<keyword evidence="6" id="KW-1185">Reference proteome</keyword>
<comment type="cofactor">
    <cofactor evidence="1">
        <name>Cu(2+)</name>
        <dbReference type="ChEBI" id="CHEBI:29036"/>
    </cofactor>
</comment>
<dbReference type="InterPro" id="IPR036423">
    <property type="entry name" value="SOD-like_Cu/Zn_dom_sf"/>
</dbReference>
<evidence type="ECO:0000259" key="4">
    <source>
        <dbReference type="PROSITE" id="PS50846"/>
    </source>
</evidence>
<name>A0A0J9XBB3_GEOCN</name>
<dbReference type="Gene3D" id="3.30.70.100">
    <property type="match status" value="1"/>
</dbReference>
<gene>
    <name evidence="5" type="ORF">BN980_GECA07s05400g</name>
</gene>
<evidence type="ECO:0000313" key="5">
    <source>
        <dbReference type="EMBL" id="CDO54480.1"/>
    </source>
</evidence>
<evidence type="ECO:0000313" key="6">
    <source>
        <dbReference type="Proteomes" id="UP000242525"/>
    </source>
</evidence>
<evidence type="ECO:0000256" key="3">
    <source>
        <dbReference type="ARBA" id="ARBA00016103"/>
    </source>
</evidence>
<comment type="similarity">
    <text evidence="2">Belongs to the CCS1 family.</text>
</comment>
<dbReference type="OrthoDB" id="666972at2759"/>
<evidence type="ECO:0000256" key="2">
    <source>
        <dbReference type="ARBA" id="ARBA00010636"/>
    </source>
</evidence>
<sequence>MTQEDETFTAVYAVPMHCSGCSSTVEGVLQSLPGYQSAVSDLTNQTVSLTSSTPPSVVVRALRERAGKDAIVRGAGIGGANGSGAAVAILESFDTVSGEDKKVLGLVRLVSVGQRKTLFDISLSGEKGFLEDTPGTTYYANIRKSGDISQGAFSTGGVLHFLSKLTVALTGSGSAAPKPPAVPSFWGQAYVTKNDLAIDELIGRSITVTKNSEETVARDTLVGVIARSAGVWQNDKTVCSCSGKTVWEERKDAIDRGVL</sequence>